<gene>
    <name evidence="4" type="ORF">OIU79_024207</name>
</gene>
<reference evidence="4" key="2">
    <citation type="journal article" date="2023" name="Int. J. Mol. Sci.">
        <title>De Novo Assembly and Annotation of 11 Diverse Shrub Willow (Salix) Genomes Reveals Novel Gene Organization in Sex-Linked Regions.</title>
        <authorList>
            <person name="Hyden B."/>
            <person name="Feng K."/>
            <person name="Yates T.B."/>
            <person name="Jawdy S."/>
            <person name="Cereghino C."/>
            <person name="Smart L.B."/>
            <person name="Muchero W."/>
        </authorList>
    </citation>
    <scope>NUCLEOTIDE SEQUENCE</scope>
    <source>
        <tissue evidence="4">Shoot tip</tissue>
    </source>
</reference>
<name>A0A9Q0WDG4_SALPP</name>
<dbReference type="PROSITE" id="PS50102">
    <property type="entry name" value="RRM"/>
    <property type="match status" value="1"/>
</dbReference>
<sequence length="156" mass="17697">MKKYFEQFGEILEAVVISDKATGRSKGYGFVTFREPDAAMRACVDSAPVIDGRRANCNVASFGCSEIQALYPKAWSSRKKLQGNELFSDGVWRWCRSSFSFSRVDLPSLCHPTRATVQCLWVLFILARLHIPYELLQYVWRGSCPVPLCMELGMVE</sequence>
<dbReference type="AlphaFoldDB" id="A0A9Q0WDG4"/>
<dbReference type="InterPro" id="IPR035979">
    <property type="entry name" value="RBD_domain_sf"/>
</dbReference>
<evidence type="ECO:0000256" key="1">
    <source>
        <dbReference type="ARBA" id="ARBA00022884"/>
    </source>
</evidence>
<evidence type="ECO:0000313" key="5">
    <source>
        <dbReference type="Proteomes" id="UP001151532"/>
    </source>
</evidence>
<evidence type="ECO:0000259" key="3">
    <source>
        <dbReference type="PROSITE" id="PS50102"/>
    </source>
</evidence>
<dbReference type="SUPFAM" id="SSF54928">
    <property type="entry name" value="RNA-binding domain, RBD"/>
    <property type="match status" value="1"/>
</dbReference>
<protein>
    <submittedName>
        <fullName evidence="4">BOULE-RELATED</fullName>
    </submittedName>
</protein>
<dbReference type="InterPro" id="IPR012677">
    <property type="entry name" value="Nucleotide-bd_a/b_plait_sf"/>
</dbReference>
<evidence type="ECO:0000256" key="2">
    <source>
        <dbReference type="PROSITE-ProRule" id="PRU00176"/>
    </source>
</evidence>
<evidence type="ECO:0000313" key="4">
    <source>
        <dbReference type="EMBL" id="KAJ6763615.1"/>
    </source>
</evidence>
<dbReference type="GO" id="GO:0003723">
    <property type="term" value="F:RNA binding"/>
    <property type="evidence" value="ECO:0007669"/>
    <property type="project" value="UniProtKB-UniRule"/>
</dbReference>
<dbReference type="OrthoDB" id="439808at2759"/>
<accession>A0A9Q0WDG4</accession>
<keyword evidence="1 2" id="KW-0694">RNA-binding</keyword>
<dbReference type="SMART" id="SM00360">
    <property type="entry name" value="RRM"/>
    <property type="match status" value="1"/>
</dbReference>
<dbReference type="InterPro" id="IPR000504">
    <property type="entry name" value="RRM_dom"/>
</dbReference>
<organism evidence="4 5">
    <name type="scientific">Salix purpurea</name>
    <name type="common">Purple osier willow</name>
    <dbReference type="NCBI Taxonomy" id="77065"/>
    <lineage>
        <taxon>Eukaryota</taxon>
        <taxon>Viridiplantae</taxon>
        <taxon>Streptophyta</taxon>
        <taxon>Embryophyta</taxon>
        <taxon>Tracheophyta</taxon>
        <taxon>Spermatophyta</taxon>
        <taxon>Magnoliopsida</taxon>
        <taxon>eudicotyledons</taxon>
        <taxon>Gunneridae</taxon>
        <taxon>Pentapetalae</taxon>
        <taxon>rosids</taxon>
        <taxon>fabids</taxon>
        <taxon>Malpighiales</taxon>
        <taxon>Salicaceae</taxon>
        <taxon>Saliceae</taxon>
        <taxon>Salix</taxon>
    </lineage>
</organism>
<reference evidence="4" key="1">
    <citation type="submission" date="2022-11" db="EMBL/GenBank/DDBJ databases">
        <authorList>
            <person name="Hyden B.L."/>
            <person name="Feng K."/>
            <person name="Yates T."/>
            <person name="Jawdy S."/>
            <person name="Smart L.B."/>
            <person name="Muchero W."/>
        </authorList>
    </citation>
    <scope>NUCLEOTIDE SEQUENCE</scope>
    <source>
        <tissue evidence="4">Shoot tip</tissue>
    </source>
</reference>
<keyword evidence="5" id="KW-1185">Reference proteome</keyword>
<dbReference type="Pfam" id="PF00076">
    <property type="entry name" value="RRM_1"/>
    <property type="match status" value="1"/>
</dbReference>
<dbReference type="EMBL" id="JAPFFK010000005">
    <property type="protein sequence ID" value="KAJ6763615.1"/>
    <property type="molecule type" value="Genomic_DNA"/>
</dbReference>
<dbReference type="PANTHER" id="PTHR11176">
    <property type="entry name" value="BOULE-RELATED"/>
    <property type="match status" value="1"/>
</dbReference>
<comment type="caution">
    <text evidence="4">The sequence shown here is derived from an EMBL/GenBank/DDBJ whole genome shotgun (WGS) entry which is preliminary data.</text>
</comment>
<dbReference type="Gene3D" id="3.30.70.330">
    <property type="match status" value="1"/>
</dbReference>
<feature type="domain" description="RRM" evidence="3">
    <location>
        <begin position="1"/>
        <end position="62"/>
    </location>
</feature>
<dbReference type="PANTHER" id="PTHR11176:SF16">
    <property type="entry name" value="OS01G0876800 PROTEIN"/>
    <property type="match status" value="1"/>
</dbReference>
<dbReference type="Proteomes" id="UP001151532">
    <property type="component" value="Chromosome 13"/>
</dbReference>
<proteinExistence type="predicted"/>